<sequence length="144" mass="16677">MARNEKVRDKERAQQFGDVHVLMHDLQAVKLCPQLQASALYYKTKLCVHNFTMYNLTTKDVYCCRFDETNAGLTASAFISCRTTNDPTVTGLKVLQYNPDGIIKYKLSYDAEYQELPRGRTRRRMLMFPKNSPADQSFTKVHQK</sequence>
<dbReference type="EMBL" id="BGZK01001438">
    <property type="protein sequence ID" value="GBP79918.1"/>
    <property type="molecule type" value="Genomic_DNA"/>
</dbReference>
<dbReference type="OrthoDB" id="7367179at2759"/>
<name>A0A4C1YUU9_EUMVA</name>
<reference evidence="1 2" key="1">
    <citation type="journal article" date="2019" name="Commun. Biol.">
        <title>The bagworm genome reveals a unique fibroin gene that provides high tensile strength.</title>
        <authorList>
            <person name="Kono N."/>
            <person name="Nakamura H."/>
            <person name="Ohtoshi R."/>
            <person name="Tomita M."/>
            <person name="Numata K."/>
            <person name="Arakawa K."/>
        </authorList>
    </citation>
    <scope>NUCLEOTIDE SEQUENCE [LARGE SCALE GENOMIC DNA]</scope>
</reference>
<accession>A0A4C1YUU9</accession>
<gene>
    <name evidence="1" type="ORF">EVAR_75290_1</name>
</gene>
<dbReference type="Proteomes" id="UP000299102">
    <property type="component" value="Unassembled WGS sequence"/>
</dbReference>
<comment type="caution">
    <text evidence="1">The sequence shown here is derived from an EMBL/GenBank/DDBJ whole genome shotgun (WGS) entry which is preliminary data.</text>
</comment>
<evidence type="ECO:0000313" key="1">
    <source>
        <dbReference type="EMBL" id="GBP79918.1"/>
    </source>
</evidence>
<protein>
    <submittedName>
        <fullName evidence="1">Uncharacterized protein</fullName>
    </submittedName>
</protein>
<dbReference type="AlphaFoldDB" id="A0A4C1YUU9"/>
<evidence type="ECO:0000313" key="2">
    <source>
        <dbReference type="Proteomes" id="UP000299102"/>
    </source>
</evidence>
<organism evidence="1 2">
    <name type="scientific">Eumeta variegata</name>
    <name type="common">Bagworm moth</name>
    <name type="synonym">Eumeta japonica</name>
    <dbReference type="NCBI Taxonomy" id="151549"/>
    <lineage>
        <taxon>Eukaryota</taxon>
        <taxon>Metazoa</taxon>
        <taxon>Ecdysozoa</taxon>
        <taxon>Arthropoda</taxon>
        <taxon>Hexapoda</taxon>
        <taxon>Insecta</taxon>
        <taxon>Pterygota</taxon>
        <taxon>Neoptera</taxon>
        <taxon>Endopterygota</taxon>
        <taxon>Lepidoptera</taxon>
        <taxon>Glossata</taxon>
        <taxon>Ditrysia</taxon>
        <taxon>Tineoidea</taxon>
        <taxon>Psychidae</taxon>
        <taxon>Oiketicinae</taxon>
        <taxon>Eumeta</taxon>
    </lineage>
</organism>
<proteinExistence type="predicted"/>
<keyword evidence="2" id="KW-1185">Reference proteome</keyword>